<gene>
    <name evidence="5" type="ORF">SAMN05660464_4200</name>
</gene>
<dbReference type="SUPFAM" id="SSF53850">
    <property type="entry name" value="Periplasmic binding protein-like II"/>
    <property type="match status" value="1"/>
</dbReference>
<sequence>MTGISRRQFLAAGGGLSLAVAMSGCASPLATSFTGGQPRTADVIFWHLFGGGDGENMATMLETFRESSGTSVEASLLSWGNPFYTKLALSTSSGRPPDVTVAHLSRVPLLAQAGLLEPVADQFAAAGITEDQFTPAAWEKATVDGTTYAVPIDTHPFVLYYNSALAEQAGLLDETGENLKPMRNSDDFIATLQAMKDSTGNEYAAVASITVDPSTCWRLFLMTYSGLAGPIVEDLGTRVTIDRAAMEESFTFLQSLTGELGLLPRTATSTTSSTLFSNGEVGFLFDGVWQIPTYRDVEGLDFNVVPFPALLGPEPVAYADSHALVIPASPGRDATRTGNAVRFVRGLLDQSSTWADGGHVPAWLPVQESEEFLALQPQSNYTEAAFNAVYDPPGWYTGAGSDFQTAMGSVVASVLTGATDPAGGVGALTSSLQTFSTARPPV</sequence>
<dbReference type="Proteomes" id="UP000198857">
    <property type="component" value="Unassembled WGS sequence"/>
</dbReference>
<evidence type="ECO:0000256" key="1">
    <source>
        <dbReference type="ARBA" id="ARBA00008520"/>
    </source>
</evidence>
<keyword evidence="6" id="KW-1185">Reference proteome</keyword>
<accession>A0A1I5T2V1</accession>
<dbReference type="InterPro" id="IPR006059">
    <property type="entry name" value="SBP"/>
</dbReference>
<evidence type="ECO:0000256" key="3">
    <source>
        <dbReference type="ARBA" id="ARBA00022729"/>
    </source>
</evidence>
<dbReference type="PROSITE" id="PS51318">
    <property type="entry name" value="TAT"/>
    <property type="match status" value="1"/>
</dbReference>
<dbReference type="STRING" id="1523247.SAMN05660464_4200"/>
<evidence type="ECO:0000256" key="4">
    <source>
        <dbReference type="SAM" id="SignalP"/>
    </source>
</evidence>
<reference evidence="6" key="1">
    <citation type="submission" date="2016-10" db="EMBL/GenBank/DDBJ databases">
        <authorList>
            <person name="Varghese N."/>
            <person name="Submissions S."/>
        </authorList>
    </citation>
    <scope>NUCLEOTIDE SEQUENCE [LARGE SCALE GENOMIC DNA]</scope>
    <source>
        <strain evidence="6">DSM 44208</strain>
    </source>
</reference>
<evidence type="ECO:0000313" key="5">
    <source>
        <dbReference type="EMBL" id="SFP77353.1"/>
    </source>
</evidence>
<feature type="signal peptide" evidence="4">
    <location>
        <begin position="1"/>
        <end position="26"/>
    </location>
</feature>
<name>A0A1I5T2V1_9ACTN</name>
<dbReference type="Pfam" id="PF13416">
    <property type="entry name" value="SBP_bac_8"/>
    <property type="match status" value="1"/>
</dbReference>
<dbReference type="GO" id="GO:1901982">
    <property type="term" value="F:maltose binding"/>
    <property type="evidence" value="ECO:0007669"/>
    <property type="project" value="TreeGrafter"/>
</dbReference>
<dbReference type="Gene3D" id="3.40.190.10">
    <property type="entry name" value="Periplasmic binding protein-like II"/>
    <property type="match status" value="1"/>
</dbReference>
<dbReference type="RefSeq" id="WP_169064550.1">
    <property type="nucleotide sequence ID" value="NZ_FOWQ01000008.1"/>
</dbReference>
<dbReference type="GO" id="GO:0015768">
    <property type="term" value="P:maltose transport"/>
    <property type="evidence" value="ECO:0007669"/>
    <property type="project" value="TreeGrafter"/>
</dbReference>
<dbReference type="GO" id="GO:0042956">
    <property type="term" value="P:maltodextrin transmembrane transport"/>
    <property type="evidence" value="ECO:0007669"/>
    <property type="project" value="TreeGrafter"/>
</dbReference>
<keyword evidence="2" id="KW-0813">Transport</keyword>
<dbReference type="PANTHER" id="PTHR30061:SF50">
    <property type="entry name" value="MALTOSE_MALTODEXTRIN-BINDING PERIPLASMIC PROTEIN"/>
    <property type="match status" value="1"/>
</dbReference>
<evidence type="ECO:0000256" key="2">
    <source>
        <dbReference type="ARBA" id="ARBA00022448"/>
    </source>
</evidence>
<keyword evidence="5" id="KW-0762">Sugar transport</keyword>
<keyword evidence="3 4" id="KW-0732">Signal</keyword>
<dbReference type="AlphaFoldDB" id="A0A1I5T2V1"/>
<dbReference type="PANTHER" id="PTHR30061">
    <property type="entry name" value="MALTOSE-BINDING PERIPLASMIC PROTEIN"/>
    <property type="match status" value="1"/>
</dbReference>
<evidence type="ECO:0000313" key="6">
    <source>
        <dbReference type="Proteomes" id="UP000198857"/>
    </source>
</evidence>
<organism evidence="5 6">
    <name type="scientific">Geodermatophilus dictyosporus</name>
    <dbReference type="NCBI Taxonomy" id="1523247"/>
    <lineage>
        <taxon>Bacteria</taxon>
        <taxon>Bacillati</taxon>
        <taxon>Actinomycetota</taxon>
        <taxon>Actinomycetes</taxon>
        <taxon>Geodermatophilales</taxon>
        <taxon>Geodermatophilaceae</taxon>
        <taxon>Geodermatophilus</taxon>
    </lineage>
</organism>
<feature type="chain" id="PRO_5011613199" evidence="4">
    <location>
        <begin position="27"/>
        <end position="442"/>
    </location>
</feature>
<dbReference type="InterPro" id="IPR006311">
    <property type="entry name" value="TAT_signal"/>
</dbReference>
<dbReference type="EMBL" id="FOWQ01000008">
    <property type="protein sequence ID" value="SFP77353.1"/>
    <property type="molecule type" value="Genomic_DNA"/>
</dbReference>
<proteinExistence type="inferred from homology"/>
<protein>
    <submittedName>
        <fullName evidence="5">Multiple sugar transport system substrate-binding protein</fullName>
    </submittedName>
</protein>
<comment type="similarity">
    <text evidence="1">Belongs to the bacterial solute-binding protein 1 family.</text>
</comment>
<dbReference type="PROSITE" id="PS51257">
    <property type="entry name" value="PROKAR_LIPOPROTEIN"/>
    <property type="match status" value="1"/>
</dbReference>
<dbReference type="GO" id="GO:0055052">
    <property type="term" value="C:ATP-binding cassette (ABC) transporter complex, substrate-binding subunit-containing"/>
    <property type="evidence" value="ECO:0007669"/>
    <property type="project" value="TreeGrafter"/>
</dbReference>